<protein>
    <submittedName>
        <fullName evidence="3">Internalin-a</fullName>
    </submittedName>
</protein>
<sequence length="459" mass="52849">MTEYKYNAQNEEYDDKMILKYKDKIQDDHLQIGDQFNADIEVTNLSFIGKLKIKSLNLYINKFQKFNFKNGTIQKLNILQSVADFDIYEEINLNVDDLQLDNLEILQFINDQNQNQLENDQLYNISKFKKLHTLDVSCNNVDLTHIHSVISLTVLTMRGCGLTNIDQIQSLVNLNDLDLSDNFGIDINPLCKITSLIKLNISDCNLKQIDQIGFLTNLEVLDISMNELLKIDSISQLINLKELDISENKNIQINSLSRLVGLAKLNLSCCGLRQLSALRSLINLQTLDISFNSNLNINELQYLKNLTHLNIQSCDVISICVLIPLVNLKYLNIIGNLIVHLDSNLDKMKQLEIFVLFDNRISDLSSLEKLQHYSIIKESMSDQRTPSAKELHCANKLKRIESPNIQLKEIQNKRTKFKTIINNLQQQINIVVNNARSNQIQFTSMVVCHFQKLQYLDNE</sequence>
<dbReference type="Proteomes" id="UP001642409">
    <property type="component" value="Unassembled WGS sequence"/>
</dbReference>
<evidence type="ECO:0000313" key="3">
    <source>
        <dbReference type="EMBL" id="CAI9939434.1"/>
    </source>
</evidence>
<organism evidence="3">
    <name type="scientific">Hexamita inflata</name>
    <dbReference type="NCBI Taxonomy" id="28002"/>
    <lineage>
        <taxon>Eukaryota</taxon>
        <taxon>Metamonada</taxon>
        <taxon>Diplomonadida</taxon>
        <taxon>Hexamitidae</taxon>
        <taxon>Hexamitinae</taxon>
        <taxon>Hexamita</taxon>
    </lineage>
</organism>
<reference evidence="4 5" key="2">
    <citation type="submission" date="2024-07" db="EMBL/GenBank/DDBJ databases">
        <authorList>
            <person name="Akdeniz Z."/>
        </authorList>
    </citation>
    <scope>NUCLEOTIDE SEQUENCE [LARGE SCALE GENOMIC DNA]</scope>
</reference>
<evidence type="ECO:0000256" key="2">
    <source>
        <dbReference type="ARBA" id="ARBA00022737"/>
    </source>
</evidence>
<dbReference type="AlphaFoldDB" id="A0AA86PHE0"/>
<dbReference type="InterPro" id="IPR050836">
    <property type="entry name" value="SDS22/Internalin_LRR"/>
</dbReference>
<dbReference type="InterPro" id="IPR001611">
    <property type="entry name" value="Leu-rich_rpt"/>
</dbReference>
<dbReference type="PANTHER" id="PTHR46652">
    <property type="entry name" value="LEUCINE-RICH REPEAT AND IQ DOMAIN-CONTAINING PROTEIN 1-RELATED"/>
    <property type="match status" value="1"/>
</dbReference>
<dbReference type="InterPro" id="IPR032675">
    <property type="entry name" value="LRR_dom_sf"/>
</dbReference>
<dbReference type="Gene3D" id="3.80.10.10">
    <property type="entry name" value="Ribonuclease Inhibitor"/>
    <property type="match status" value="2"/>
</dbReference>
<keyword evidence="2" id="KW-0677">Repeat</keyword>
<keyword evidence="5" id="KW-1185">Reference proteome</keyword>
<evidence type="ECO:0000313" key="5">
    <source>
        <dbReference type="Proteomes" id="UP001642409"/>
    </source>
</evidence>
<evidence type="ECO:0000313" key="4">
    <source>
        <dbReference type="EMBL" id="CAL6011247.1"/>
    </source>
</evidence>
<dbReference type="PROSITE" id="PS51450">
    <property type="entry name" value="LRR"/>
    <property type="match status" value="4"/>
</dbReference>
<proteinExistence type="predicted"/>
<dbReference type="EMBL" id="CAXDID020000063">
    <property type="protein sequence ID" value="CAL6011247.1"/>
    <property type="molecule type" value="Genomic_DNA"/>
</dbReference>
<dbReference type="EMBL" id="CATOUU010000664">
    <property type="protein sequence ID" value="CAI9939434.1"/>
    <property type="molecule type" value="Genomic_DNA"/>
</dbReference>
<accession>A0AA86PHE0</accession>
<evidence type="ECO:0000256" key="1">
    <source>
        <dbReference type="ARBA" id="ARBA00022614"/>
    </source>
</evidence>
<name>A0AA86PHE0_9EUKA</name>
<dbReference type="PANTHER" id="PTHR46652:SF3">
    <property type="entry name" value="LEUCINE-RICH REPEAT-CONTAINING PROTEIN 9"/>
    <property type="match status" value="1"/>
</dbReference>
<comment type="caution">
    <text evidence="3">The sequence shown here is derived from an EMBL/GenBank/DDBJ whole genome shotgun (WGS) entry which is preliminary data.</text>
</comment>
<dbReference type="SUPFAM" id="SSF52058">
    <property type="entry name" value="L domain-like"/>
    <property type="match status" value="1"/>
</dbReference>
<gene>
    <name evidence="4" type="ORF">HINF_LOCUS22625</name>
    <name evidence="3" type="ORF">HINF_LOCUS27079</name>
</gene>
<keyword evidence="1" id="KW-0433">Leucine-rich repeat</keyword>
<reference evidence="3" key="1">
    <citation type="submission" date="2023-06" db="EMBL/GenBank/DDBJ databases">
        <authorList>
            <person name="Kurt Z."/>
        </authorList>
    </citation>
    <scope>NUCLEOTIDE SEQUENCE</scope>
</reference>